<evidence type="ECO:0000256" key="4">
    <source>
        <dbReference type="SAM" id="MobiDB-lite"/>
    </source>
</evidence>
<comment type="similarity">
    <text evidence="1">Belongs to the pseudouridine synthase TruD family.</text>
</comment>
<evidence type="ECO:0000313" key="7">
    <source>
        <dbReference type="Proteomes" id="UP000355283"/>
    </source>
</evidence>
<keyword evidence="3" id="KW-0413">Isomerase</keyword>
<dbReference type="Pfam" id="PF01142">
    <property type="entry name" value="TruD"/>
    <property type="match status" value="1"/>
</dbReference>
<dbReference type="GO" id="GO:0003723">
    <property type="term" value="F:RNA binding"/>
    <property type="evidence" value="ECO:0007669"/>
    <property type="project" value="InterPro"/>
</dbReference>
<dbReference type="InterPro" id="IPR001656">
    <property type="entry name" value="PsdUridine_synth_TruD"/>
</dbReference>
<dbReference type="GO" id="GO:0001522">
    <property type="term" value="P:pseudouridine synthesis"/>
    <property type="evidence" value="ECO:0007669"/>
    <property type="project" value="InterPro"/>
</dbReference>
<dbReference type="PANTHER" id="PTHR13326:SF21">
    <property type="entry name" value="PSEUDOURIDYLATE SYNTHASE PUS7L"/>
    <property type="match status" value="1"/>
</dbReference>
<feature type="domain" description="TRUD" evidence="5">
    <location>
        <begin position="533"/>
        <end position="897"/>
    </location>
</feature>
<dbReference type="GO" id="GO:0005634">
    <property type="term" value="C:nucleus"/>
    <property type="evidence" value="ECO:0007669"/>
    <property type="project" value="TreeGrafter"/>
</dbReference>
<dbReference type="InterPro" id="IPR020119">
    <property type="entry name" value="PsdUridine_synth_TruD_CS"/>
</dbReference>
<feature type="compositionally biased region" description="Gly residues" evidence="4">
    <location>
        <begin position="438"/>
        <end position="447"/>
    </location>
</feature>
<dbReference type="Gene3D" id="3.30.2350.20">
    <property type="entry name" value="TruD, catalytic domain"/>
    <property type="match status" value="2"/>
</dbReference>
<feature type="compositionally biased region" description="Basic and acidic residues" evidence="4">
    <location>
        <begin position="609"/>
        <end position="619"/>
    </location>
</feature>
<feature type="compositionally biased region" description="Acidic residues" evidence="4">
    <location>
        <begin position="598"/>
        <end position="608"/>
    </location>
</feature>
<dbReference type="GO" id="GO:0009982">
    <property type="term" value="F:pseudouridine synthase activity"/>
    <property type="evidence" value="ECO:0007669"/>
    <property type="project" value="InterPro"/>
</dbReference>
<feature type="region of interest" description="Disordered" evidence="4">
    <location>
        <begin position="548"/>
        <end position="570"/>
    </location>
</feature>
<dbReference type="SUPFAM" id="SSF55120">
    <property type="entry name" value="Pseudouridine synthase"/>
    <property type="match status" value="2"/>
</dbReference>
<dbReference type="InterPro" id="IPR042214">
    <property type="entry name" value="TruD_catalytic"/>
</dbReference>
<dbReference type="PROSITE" id="PS01268">
    <property type="entry name" value="UPF0024"/>
    <property type="match status" value="1"/>
</dbReference>
<feature type="region of interest" description="Disordered" evidence="4">
    <location>
        <begin position="423"/>
        <end position="460"/>
    </location>
</feature>
<dbReference type="InterPro" id="IPR020103">
    <property type="entry name" value="PsdUridine_synth_cat_dom_sf"/>
</dbReference>
<evidence type="ECO:0000256" key="2">
    <source>
        <dbReference type="ARBA" id="ARBA00022694"/>
    </source>
</evidence>
<feature type="region of interest" description="Disordered" evidence="4">
    <location>
        <begin position="134"/>
        <end position="153"/>
    </location>
</feature>
<sequence>MNGLQYEARKPGQPPASPFPVSRTKFNAIIKRHPQDFEVREIDLEGIVADITTQAKFPASWEFAIRKGVTAEAALGDYVTLNTSSTDLAVRSSHLLPPCYGRDELISRYGMELLKALESLHRRSVLEVLAPTTPCSQAGKGTESEVGDGKHTGCGEKAQVIERLKDEINIPLPSDRGARGMLHRSLRACFPGLSTCQHPHAPSLLRASKDTPKITLAHALLQLQGVTLSHVLDLLAYMGRGPSDPGPQTQAGVRLGGGLDRDARKQAHELITKHSPALQCISRNNTHVIVIWKPASGRQEKKKRRRSEVSCASSTSGHSPGNADLAISHGFLARFVLCKRNVEHLEALQRVGRALGLPLSTSLATAGVKDKRAITYQYVTASIPGTPDALDAFRRGVSKASLLFFGNVGTPASPPPLSVSLPARSPPLQEAVDPHAGPGAGGKGVGVGNLQDWGKDPSRRPLQAGQSLGNAFRVVVRHVHPRLAGAAGGKEAEDRGRVEGSNGGSEGGEDVKPDMPETMVELDRRLQRLASEGFVNFFGAQRVGIGAARGQEQEGGGEGGGEGGERGRATLGMPWELGRALLKQDFPTFLRLFLGVREEEDEGDEDGDGGDRGTEDGREAFGSICRSRSGITEAGGTEGGGSEGGLVEGGKGRTDREEEQGLAGGFARKEKRREGSITILRTSHSQGEHRRRGGIQRAKALFWDQSTPLSAVLRLLPPTMTRERLFVRGLQRYGREEIGRALREIPHQARTQWVNAYQAWLWNRLVVRRVQRYGLRAVAGDMVLEGRERGEGGEQWEGGRVKEGGQGMVSKRQSVRFVTAEELTGDGAATALAPLVVFPVIGYGVQLPRDEAMHAECCRLLEEEGMWEMLRNKCAMTWESQRLVGKLKGAYRPLLVKPEGLEWTFLTPKQDNVRVSHVHAVADDQRSSMQGSIDMELRFRLPPGSFATVLIREVLGKEPVSW</sequence>
<name>A0A4D9D1E3_9STRA</name>
<keyword evidence="7" id="KW-1185">Reference proteome</keyword>
<feature type="region of interest" description="Disordered" evidence="4">
    <location>
        <begin position="597"/>
        <end position="670"/>
    </location>
</feature>
<feature type="compositionally biased region" description="Polar residues" evidence="4">
    <location>
        <begin position="310"/>
        <end position="319"/>
    </location>
</feature>
<gene>
    <name evidence="6" type="ORF">NSK_003653</name>
</gene>
<feature type="region of interest" description="Disordered" evidence="4">
    <location>
        <begin position="484"/>
        <end position="515"/>
    </location>
</feature>
<dbReference type="PANTHER" id="PTHR13326">
    <property type="entry name" value="TRNA PSEUDOURIDINE SYNTHASE D"/>
    <property type="match status" value="1"/>
</dbReference>
<protein>
    <recommendedName>
        <fullName evidence="5">TRUD domain-containing protein</fullName>
    </recommendedName>
</protein>
<feature type="compositionally biased region" description="Gly residues" evidence="4">
    <location>
        <begin position="636"/>
        <end position="649"/>
    </location>
</feature>
<comment type="caution">
    <text evidence="6">The sequence shown here is derived from an EMBL/GenBank/DDBJ whole genome shotgun (WGS) entry which is preliminary data.</text>
</comment>
<evidence type="ECO:0000256" key="3">
    <source>
        <dbReference type="ARBA" id="ARBA00023235"/>
    </source>
</evidence>
<reference evidence="6 7" key="1">
    <citation type="submission" date="2019-01" db="EMBL/GenBank/DDBJ databases">
        <title>Nuclear Genome Assembly of the Microalgal Biofuel strain Nannochloropsis salina CCMP1776.</title>
        <authorList>
            <person name="Hovde B."/>
        </authorList>
    </citation>
    <scope>NUCLEOTIDE SEQUENCE [LARGE SCALE GENOMIC DNA]</scope>
    <source>
        <strain evidence="6 7">CCMP1776</strain>
    </source>
</reference>
<keyword evidence="2" id="KW-0819">tRNA processing</keyword>
<feature type="compositionally biased region" description="Gly residues" evidence="4">
    <location>
        <begin position="553"/>
        <end position="562"/>
    </location>
</feature>
<organism evidence="6 7">
    <name type="scientific">Nannochloropsis salina CCMP1776</name>
    <dbReference type="NCBI Taxonomy" id="1027361"/>
    <lineage>
        <taxon>Eukaryota</taxon>
        <taxon>Sar</taxon>
        <taxon>Stramenopiles</taxon>
        <taxon>Ochrophyta</taxon>
        <taxon>Eustigmatophyceae</taxon>
        <taxon>Eustigmatales</taxon>
        <taxon>Monodopsidaceae</taxon>
        <taxon>Microchloropsis</taxon>
        <taxon>Microchloropsis salina</taxon>
    </lineage>
</organism>
<dbReference type="PROSITE" id="PS50984">
    <property type="entry name" value="TRUD"/>
    <property type="match status" value="1"/>
</dbReference>
<accession>A0A4D9D1E3</accession>
<dbReference type="OrthoDB" id="447290at2759"/>
<dbReference type="EMBL" id="SDOX01000016">
    <property type="protein sequence ID" value="TFJ85230.1"/>
    <property type="molecule type" value="Genomic_DNA"/>
</dbReference>
<dbReference type="Proteomes" id="UP000355283">
    <property type="component" value="Unassembled WGS sequence"/>
</dbReference>
<evidence type="ECO:0000259" key="5">
    <source>
        <dbReference type="PROSITE" id="PS50984"/>
    </source>
</evidence>
<dbReference type="GO" id="GO:0008033">
    <property type="term" value="P:tRNA processing"/>
    <property type="evidence" value="ECO:0007669"/>
    <property type="project" value="UniProtKB-KW"/>
</dbReference>
<evidence type="ECO:0000256" key="1">
    <source>
        <dbReference type="ARBA" id="ARBA00007953"/>
    </source>
</evidence>
<dbReference type="InterPro" id="IPR011760">
    <property type="entry name" value="PsdUridine_synth_TruD_insert"/>
</dbReference>
<feature type="region of interest" description="Disordered" evidence="4">
    <location>
        <begin position="296"/>
        <end position="320"/>
    </location>
</feature>
<evidence type="ECO:0000313" key="6">
    <source>
        <dbReference type="EMBL" id="TFJ85230.1"/>
    </source>
</evidence>
<dbReference type="AlphaFoldDB" id="A0A4D9D1E3"/>
<proteinExistence type="inferred from homology"/>